<dbReference type="GeneID" id="108928167"/>
<comment type="subunit">
    <text evidence="5">Interacts with PAK4.</text>
</comment>
<evidence type="ECO:0000259" key="9">
    <source>
        <dbReference type="Pfam" id="PF15342"/>
    </source>
</evidence>
<dbReference type="GO" id="GO:0030291">
    <property type="term" value="F:protein serine/threonine kinase inhibitor activity"/>
    <property type="evidence" value="ECO:0007669"/>
    <property type="project" value="InterPro"/>
</dbReference>
<dbReference type="GeneTree" id="ENSGT00530000063849"/>
<dbReference type="FunFam" id="3.30.200.20:FF:000319">
    <property type="entry name" value="Inka box actin regulator 2"/>
    <property type="match status" value="1"/>
</dbReference>
<organism evidence="10 11">
    <name type="scientific">Scleropages formosus</name>
    <name type="common">Asian bonytongue</name>
    <name type="synonym">Osteoglossum formosum</name>
    <dbReference type="NCBI Taxonomy" id="113540"/>
    <lineage>
        <taxon>Eukaryota</taxon>
        <taxon>Metazoa</taxon>
        <taxon>Chordata</taxon>
        <taxon>Craniata</taxon>
        <taxon>Vertebrata</taxon>
        <taxon>Euteleostomi</taxon>
        <taxon>Actinopterygii</taxon>
        <taxon>Neopterygii</taxon>
        <taxon>Teleostei</taxon>
        <taxon>Osteoglossocephala</taxon>
        <taxon>Osteoglossomorpha</taxon>
        <taxon>Osteoglossiformes</taxon>
        <taxon>Osteoglossidae</taxon>
        <taxon>Scleropages</taxon>
    </lineage>
</organism>
<dbReference type="PANTHER" id="PTHR28615">
    <property type="entry name" value="PAK4-INHIBITOR INKA1-RELATED"/>
    <property type="match status" value="1"/>
</dbReference>
<sequence length="370" mass="41628">MERQRPRSERKNMDTCLRRLKQELLSMRKAGNGLHAQMNSMMGALQELKLLRLQTTLERLEISGKPSHTCSPNHHVFFSPPTFFSPAPPVELCPPSPWTLDRELKASPRSSLAKISSASCCQGGTPPPSGRYPGESGYSQECNRSSFPVRQTLAPWGTHELSGVPGSLRNLGVDGQSLENDFSEESSNDSSDWTSTLMSRGRNRQPLILGDNIFADLVGNWLDLPDLEKKAPSLAGWDNDEEDKKEPECLLRLSHSQEICRRFSLTANIFKKLLRSVCPDKDKLLMEKPGWMPLDDPDAELLKRCKKGTKKGTFYLPFWSRKNGQQRKGRSDLCPTEGRTQTSVMCSTKGDQEVEENVQPKFDYSIAVWV</sequence>
<evidence type="ECO:0000256" key="3">
    <source>
        <dbReference type="ARBA" id="ARBA00023242"/>
    </source>
</evidence>
<dbReference type="InterPro" id="IPR029267">
    <property type="entry name" value="FAM212"/>
</dbReference>
<dbReference type="OrthoDB" id="9931119at2759"/>
<protein>
    <recommendedName>
        <fullName evidence="7">PAK4-inhibitor INKA2</fullName>
    </recommendedName>
    <alternativeName>
        <fullName evidence="6">PAK4-inhibitor inka2</fullName>
    </alternativeName>
</protein>
<name>A0A8C9RIB3_SCLFO</name>
<evidence type="ECO:0000256" key="1">
    <source>
        <dbReference type="ARBA" id="ARBA00004123"/>
    </source>
</evidence>
<comment type="similarity">
    <text evidence="2">Belongs to the INKA family.</text>
</comment>
<evidence type="ECO:0000313" key="10">
    <source>
        <dbReference type="Ensembl" id="ENSSFOP00015012928.1"/>
    </source>
</evidence>
<dbReference type="GO" id="GO:0019901">
    <property type="term" value="F:protein kinase binding"/>
    <property type="evidence" value="ECO:0007669"/>
    <property type="project" value="TreeGrafter"/>
</dbReference>
<evidence type="ECO:0000256" key="8">
    <source>
        <dbReference type="SAM" id="MobiDB-lite"/>
    </source>
</evidence>
<proteinExistence type="inferred from homology"/>
<dbReference type="InterPro" id="IPR039201">
    <property type="entry name" value="Inka"/>
</dbReference>
<dbReference type="KEGG" id="sfm:108928167"/>
<comment type="subcellular location">
    <subcellularLocation>
        <location evidence="1">Nucleus</location>
    </subcellularLocation>
</comment>
<dbReference type="PANTHER" id="PTHR28615:SF2">
    <property type="entry name" value="PAK4-INHIBITOR INKA2"/>
    <property type="match status" value="1"/>
</dbReference>
<feature type="region of interest" description="Disordered" evidence="8">
    <location>
        <begin position="115"/>
        <end position="138"/>
    </location>
</feature>
<evidence type="ECO:0000256" key="7">
    <source>
        <dbReference type="ARBA" id="ARBA00072461"/>
    </source>
</evidence>
<reference evidence="10" key="2">
    <citation type="submission" date="2025-08" db="UniProtKB">
        <authorList>
            <consortium name="Ensembl"/>
        </authorList>
    </citation>
    <scope>IDENTIFICATION</scope>
</reference>
<dbReference type="Gene3D" id="3.30.200.20">
    <property type="entry name" value="Phosphorylase Kinase, domain 1"/>
    <property type="match status" value="1"/>
</dbReference>
<accession>A0A8C9RIB3</accession>
<evidence type="ECO:0000256" key="6">
    <source>
        <dbReference type="ARBA" id="ARBA00070090"/>
    </source>
</evidence>
<reference evidence="10" key="3">
    <citation type="submission" date="2025-09" db="UniProtKB">
        <authorList>
            <consortium name="Ensembl"/>
        </authorList>
    </citation>
    <scope>IDENTIFICATION</scope>
</reference>
<reference evidence="10 11" key="1">
    <citation type="submission" date="2019-04" db="EMBL/GenBank/DDBJ databases">
        <authorList>
            <consortium name="Wellcome Sanger Institute Data Sharing"/>
        </authorList>
    </citation>
    <scope>NUCLEOTIDE SEQUENCE [LARGE SCALE GENOMIC DNA]</scope>
</reference>
<keyword evidence="11" id="KW-1185">Reference proteome</keyword>
<feature type="region of interest" description="Disordered" evidence="8">
    <location>
        <begin position="158"/>
        <end position="197"/>
    </location>
</feature>
<feature type="compositionally biased region" description="Low complexity" evidence="8">
    <location>
        <begin position="188"/>
        <end position="197"/>
    </location>
</feature>
<evidence type="ECO:0000256" key="5">
    <source>
        <dbReference type="ARBA" id="ARBA00046852"/>
    </source>
</evidence>
<keyword evidence="3" id="KW-0539">Nucleus</keyword>
<feature type="domain" description="FAM212" evidence="9">
    <location>
        <begin position="184"/>
        <end position="227"/>
    </location>
</feature>
<dbReference type="AlphaFoldDB" id="A0A8C9RIB3"/>
<evidence type="ECO:0000256" key="4">
    <source>
        <dbReference type="ARBA" id="ARBA00045406"/>
    </source>
</evidence>
<evidence type="ECO:0000313" key="11">
    <source>
        <dbReference type="Proteomes" id="UP000694397"/>
    </source>
</evidence>
<gene>
    <name evidence="10" type="primary">INKA2</name>
    <name evidence="10" type="synonym">inka2</name>
</gene>
<dbReference type="Ensembl" id="ENSSFOT00015013091.2">
    <property type="protein sequence ID" value="ENSSFOP00015012928.1"/>
    <property type="gene ID" value="ENSSFOG00015008343.2"/>
</dbReference>
<evidence type="ECO:0000256" key="2">
    <source>
        <dbReference type="ARBA" id="ARBA00008302"/>
    </source>
</evidence>
<comment type="function">
    <text evidence="4">Inhibitor of the serine/threonine-protein kinase PAK4. Acts by binding PAK4 in a substrate-like manner, inhibiting the protein kinase activity.</text>
</comment>
<dbReference type="Proteomes" id="UP000694397">
    <property type="component" value="Chromosome 25"/>
</dbReference>
<dbReference type="Pfam" id="PF15342">
    <property type="entry name" value="FAM212"/>
    <property type="match status" value="1"/>
</dbReference>
<dbReference type="GO" id="GO:0005634">
    <property type="term" value="C:nucleus"/>
    <property type="evidence" value="ECO:0007669"/>
    <property type="project" value="UniProtKB-SubCell"/>
</dbReference>